<evidence type="ECO:0000256" key="6">
    <source>
        <dbReference type="ARBA" id="ARBA00023163"/>
    </source>
</evidence>
<feature type="domain" description="SpoVT-AbrB" evidence="8">
    <location>
        <begin position="7"/>
        <end position="53"/>
    </location>
</feature>
<dbReference type="Gene3D" id="3.40.1550.20">
    <property type="entry name" value="Transcriptional regulator MraZ domain"/>
    <property type="match status" value="1"/>
</dbReference>
<dbReference type="PANTHER" id="PTHR34701:SF1">
    <property type="entry name" value="TRANSCRIPTIONAL REGULATOR MRAZ"/>
    <property type="match status" value="1"/>
</dbReference>
<dbReference type="GO" id="GO:0003700">
    <property type="term" value="F:DNA-binding transcription factor activity"/>
    <property type="evidence" value="ECO:0007669"/>
    <property type="project" value="UniProtKB-UniRule"/>
</dbReference>
<dbReference type="AlphaFoldDB" id="A0A212L3D4"/>
<dbReference type="HAMAP" id="MF_01008">
    <property type="entry name" value="MraZ"/>
    <property type="match status" value="1"/>
</dbReference>
<keyword evidence="3" id="KW-0677">Repeat</keyword>
<evidence type="ECO:0000256" key="3">
    <source>
        <dbReference type="ARBA" id="ARBA00022737"/>
    </source>
</evidence>
<proteinExistence type="inferred from homology"/>
<dbReference type="InterPro" id="IPR003444">
    <property type="entry name" value="MraZ"/>
</dbReference>
<evidence type="ECO:0000256" key="1">
    <source>
        <dbReference type="ARBA" id="ARBA00013860"/>
    </source>
</evidence>
<evidence type="ECO:0000256" key="4">
    <source>
        <dbReference type="ARBA" id="ARBA00023015"/>
    </source>
</evidence>
<evidence type="ECO:0000256" key="7">
    <source>
        <dbReference type="HAMAP-Rule" id="MF_01008"/>
    </source>
</evidence>
<keyword evidence="5 7" id="KW-0238">DNA-binding</keyword>
<keyword evidence="2 7" id="KW-0963">Cytoplasm</keyword>
<organism evidence="9">
    <name type="scientific">uncultured Pleomorphomonas sp</name>
    <dbReference type="NCBI Taxonomy" id="442121"/>
    <lineage>
        <taxon>Bacteria</taxon>
        <taxon>Pseudomonadati</taxon>
        <taxon>Pseudomonadota</taxon>
        <taxon>Alphaproteobacteria</taxon>
        <taxon>Hyphomicrobiales</taxon>
        <taxon>Pleomorphomonadaceae</taxon>
        <taxon>Pleomorphomonas</taxon>
        <taxon>environmental samples</taxon>
    </lineage>
</organism>
<protein>
    <recommendedName>
        <fullName evidence="1 7">Transcriptional regulator MraZ</fullName>
    </recommendedName>
</protein>
<dbReference type="SUPFAM" id="SSF89447">
    <property type="entry name" value="AbrB/MazE/MraZ-like"/>
    <property type="match status" value="1"/>
</dbReference>
<comment type="subcellular location">
    <subcellularLocation>
        <location evidence="7">Cytoplasm</location>
        <location evidence="7">Nucleoid</location>
    </subcellularLocation>
</comment>
<dbReference type="GO" id="GO:0005737">
    <property type="term" value="C:cytoplasm"/>
    <property type="evidence" value="ECO:0007669"/>
    <property type="project" value="UniProtKB-UniRule"/>
</dbReference>
<comment type="similarity">
    <text evidence="7">Belongs to the MraZ family.</text>
</comment>
<feature type="domain" description="SpoVT-AbrB" evidence="8">
    <location>
        <begin position="83"/>
        <end position="126"/>
    </location>
</feature>
<dbReference type="InterPro" id="IPR035644">
    <property type="entry name" value="MraZ_C"/>
</dbReference>
<accession>A0A212L3D4</accession>
<dbReference type="InterPro" id="IPR035642">
    <property type="entry name" value="MraZ_N"/>
</dbReference>
<dbReference type="InterPro" id="IPR020603">
    <property type="entry name" value="MraZ_dom"/>
</dbReference>
<keyword evidence="4 7" id="KW-0805">Transcription regulation</keyword>
<sequence length="155" mass="17307">MNGFVSRVTNRIDRKGRVSIPAPFRQVLSRDGFEGLYCYPSIDMEAVDCGGNQLLAEIERNLARYAPFSEDHDLLSTAFYGSSDRLTIDSEGRIGLTPALLEITGITTEVTFVGQGYKFQIWEPSRFAAYELTARERARALRRAPKPAQKPEDGA</sequence>
<dbReference type="Pfam" id="PF02381">
    <property type="entry name" value="MraZ"/>
    <property type="match status" value="1"/>
</dbReference>
<name>A0A212L3D4_9HYPH</name>
<dbReference type="InterPro" id="IPR007159">
    <property type="entry name" value="SpoVT-AbrB_dom"/>
</dbReference>
<dbReference type="GO" id="GO:0009295">
    <property type="term" value="C:nucleoid"/>
    <property type="evidence" value="ECO:0007669"/>
    <property type="project" value="UniProtKB-SubCell"/>
</dbReference>
<keyword evidence="6 7" id="KW-0804">Transcription</keyword>
<dbReference type="RefSeq" id="WP_100078504.1">
    <property type="nucleotide sequence ID" value="NZ_LT608334.1"/>
</dbReference>
<comment type="subunit">
    <text evidence="7">Forms oligomers.</text>
</comment>
<dbReference type="GO" id="GO:0000976">
    <property type="term" value="F:transcription cis-regulatory region binding"/>
    <property type="evidence" value="ECO:0007669"/>
    <property type="project" value="TreeGrafter"/>
</dbReference>
<dbReference type="NCBIfam" id="NF001477">
    <property type="entry name" value="PRK00326.2-4"/>
    <property type="match status" value="1"/>
</dbReference>
<dbReference type="CDD" id="cd16321">
    <property type="entry name" value="MraZ_C"/>
    <property type="match status" value="1"/>
</dbReference>
<dbReference type="EMBL" id="FMJD01000002">
    <property type="protein sequence ID" value="SCM72082.1"/>
    <property type="molecule type" value="Genomic_DNA"/>
</dbReference>
<dbReference type="PANTHER" id="PTHR34701">
    <property type="entry name" value="TRANSCRIPTIONAL REGULATOR MRAZ"/>
    <property type="match status" value="1"/>
</dbReference>
<evidence type="ECO:0000256" key="2">
    <source>
        <dbReference type="ARBA" id="ARBA00022490"/>
    </source>
</evidence>
<gene>
    <name evidence="7 9" type="primary">mraZ</name>
    <name evidence="9" type="ORF">KL86PLE_100458</name>
</gene>
<dbReference type="CDD" id="cd16320">
    <property type="entry name" value="MraZ_N"/>
    <property type="match status" value="1"/>
</dbReference>
<evidence type="ECO:0000313" key="9">
    <source>
        <dbReference type="EMBL" id="SCM72082.1"/>
    </source>
</evidence>
<dbReference type="PROSITE" id="PS51740">
    <property type="entry name" value="SPOVT_ABRB"/>
    <property type="match status" value="2"/>
</dbReference>
<dbReference type="GO" id="GO:2000143">
    <property type="term" value="P:negative regulation of DNA-templated transcription initiation"/>
    <property type="evidence" value="ECO:0007669"/>
    <property type="project" value="TreeGrafter"/>
</dbReference>
<evidence type="ECO:0000256" key="5">
    <source>
        <dbReference type="ARBA" id="ARBA00023125"/>
    </source>
</evidence>
<evidence type="ECO:0000259" key="8">
    <source>
        <dbReference type="PROSITE" id="PS51740"/>
    </source>
</evidence>
<dbReference type="InterPro" id="IPR037914">
    <property type="entry name" value="SpoVT-AbrB_sf"/>
</dbReference>
<reference evidence="9" key="1">
    <citation type="submission" date="2016-08" db="EMBL/GenBank/DDBJ databases">
        <authorList>
            <person name="Seilhamer J.J."/>
        </authorList>
    </citation>
    <scope>NUCLEOTIDE SEQUENCE</scope>
    <source>
        <strain evidence="9">86</strain>
    </source>
</reference>
<dbReference type="InterPro" id="IPR038619">
    <property type="entry name" value="MraZ_sf"/>
</dbReference>